<dbReference type="GO" id="GO:0004088">
    <property type="term" value="F:carbamoyl-phosphate synthase (glutamine-hydrolyzing) activity"/>
    <property type="evidence" value="ECO:0007669"/>
    <property type="project" value="UniProtKB-EC"/>
</dbReference>
<dbReference type="PROSITE" id="PS51273">
    <property type="entry name" value="GATASE_TYPE_1"/>
    <property type="match status" value="1"/>
</dbReference>
<dbReference type="SUPFAM" id="SSF52317">
    <property type="entry name" value="Class I glutamine amidotransferase-like"/>
    <property type="match status" value="1"/>
</dbReference>
<dbReference type="Gene3D" id="3.40.50.880">
    <property type="match status" value="1"/>
</dbReference>
<dbReference type="InterPro" id="IPR017926">
    <property type="entry name" value="GATASE"/>
</dbReference>
<dbReference type="Pfam" id="PF00117">
    <property type="entry name" value="GATase"/>
    <property type="match status" value="1"/>
</dbReference>
<gene>
    <name evidence="2" type="primary">carA_1</name>
    <name evidence="2" type="ORF">POI8812_01105</name>
</gene>
<evidence type="ECO:0000313" key="2">
    <source>
        <dbReference type="EMBL" id="SPF28802.1"/>
    </source>
</evidence>
<proteinExistence type="predicted"/>
<name>A0A2R8A995_9RHOB</name>
<sequence>MHIGILETGEVTQDLQDLGHGAYPPLFEALIGQSAEGFTFETISVVGGAFPTSPTQCEGWIVTGSRHGVYDGLPWIEPLMQFLRDCMAARAPLAGICFGHQIIAEAMGGKVVKSDRGWGVGVHAYEVKAQPSWMTGLGQMFAGRAVHQDQVIERPENATVLASSAFCEYAALVYGDVEAPAAITVQPHPEFSAEFVADIVRTRMPDVIPEDRGQAALATLSQPVHNAEWGTWLARFFLDAKDRV</sequence>
<dbReference type="CDD" id="cd01741">
    <property type="entry name" value="GATase1_1"/>
    <property type="match status" value="1"/>
</dbReference>
<dbReference type="OrthoDB" id="7365442at2"/>
<keyword evidence="2" id="KW-0436">Ligase</keyword>
<evidence type="ECO:0000259" key="1">
    <source>
        <dbReference type="Pfam" id="PF00117"/>
    </source>
</evidence>
<keyword evidence="3" id="KW-1185">Reference proteome</keyword>
<feature type="domain" description="Glutamine amidotransferase" evidence="1">
    <location>
        <begin position="76"/>
        <end position="193"/>
    </location>
</feature>
<reference evidence="2 3" key="1">
    <citation type="submission" date="2018-03" db="EMBL/GenBank/DDBJ databases">
        <authorList>
            <person name="Keele B.F."/>
        </authorList>
    </citation>
    <scope>NUCLEOTIDE SEQUENCE [LARGE SCALE GENOMIC DNA]</scope>
    <source>
        <strain evidence="2 3">CeCT 8812</strain>
    </source>
</reference>
<protein>
    <submittedName>
        <fullName evidence="2">Carbamoyl-phosphate synthase small chain</fullName>
        <ecNumber evidence="2">6.3.5.5</ecNumber>
    </submittedName>
</protein>
<dbReference type="PANTHER" id="PTHR42695:SF5">
    <property type="entry name" value="GLUTAMINE AMIDOTRANSFERASE YLR126C-RELATED"/>
    <property type="match status" value="1"/>
</dbReference>
<dbReference type="PANTHER" id="PTHR42695">
    <property type="entry name" value="GLUTAMINE AMIDOTRANSFERASE YLR126C-RELATED"/>
    <property type="match status" value="1"/>
</dbReference>
<dbReference type="Proteomes" id="UP000244932">
    <property type="component" value="Unassembled WGS sequence"/>
</dbReference>
<evidence type="ECO:0000313" key="3">
    <source>
        <dbReference type="Proteomes" id="UP000244932"/>
    </source>
</evidence>
<dbReference type="EC" id="6.3.5.5" evidence="2"/>
<accession>A0A2R8A995</accession>
<dbReference type="AlphaFoldDB" id="A0A2R8A995"/>
<dbReference type="GO" id="GO:0005829">
    <property type="term" value="C:cytosol"/>
    <property type="evidence" value="ECO:0007669"/>
    <property type="project" value="TreeGrafter"/>
</dbReference>
<dbReference type="InterPro" id="IPR044992">
    <property type="entry name" value="ChyE-like"/>
</dbReference>
<dbReference type="RefSeq" id="WP_108781561.1">
    <property type="nucleotide sequence ID" value="NZ_OMKW01000002.1"/>
</dbReference>
<dbReference type="InterPro" id="IPR029062">
    <property type="entry name" value="Class_I_gatase-like"/>
</dbReference>
<dbReference type="EMBL" id="OMKW01000002">
    <property type="protein sequence ID" value="SPF28802.1"/>
    <property type="molecule type" value="Genomic_DNA"/>
</dbReference>
<organism evidence="2 3">
    <name type="scientific">Pontivivens insulae</name>
    <dbReference type="NCBI Taxonomy" id="1639689"/>
    <lineage>
        <taxon>Bacteria</taxon>
        <taxon>Pseudomonadati</taxon>
        <taxon>Pseudomonadota</taxon>
        <taxon>Alphaproteobacteria</taxon>
        <taxon>Rhodobacterales</taxon>
        <taxon>Paracoccaceae</taxon>
        <taxon>Pontivivens</taxon>
    </lineage>
</organism>